<sequence>MAENQERDTRAQTRGTDALMQHISAHKVDVGLWAIRLVTIMFTIGYIIPIFSSAESSYYKAILANAATSALRLHQRLPSATLSRHFLAQLFLEDSCHYLLYSLIFLYVGPALFILLPIVLFAALHSASYSLTLLDTLGQNSWWGARLMISLIEFQSTNILRLASFSEIMIMPFTVILIFFGKASFFTPLMYYHFLTMRYDSRRNPYTRNMFYELRISVEAIAAKPNIPDFVRKSIYTGIAVVSRLAPVHEQQRAQ</sequence>
<organism evidence="7">
    <name type="scientific">Xenopsylla cheopis</name>
    <name type="common">Oriental rat flea</name>
    <name type="synonym">Pulex cheopis</name>
    <dbReference type="NCBI Taxonomy" id="163159"/>
    <lineage>
        <taxon>Eukaryota</taxon>
        <taxon>Metazoa</taxon>
        <taxon>Ecdysozoa</taxon>
        <taxon>Arthropoda</taxon>
        <taxon>Hexapoda</taxon>
        <taxon>Insecta</taxon>
        <taxon>Pterygota</taxon>
        <taxon>Neoptera</taxon>
        <taxon>Endopterygota</taxon>
        <taxon>Siphonaptera</taxon>
        <taxon>Pulicidae</taxon>
        <taxon>Xenopsyllinae</taxon>
        <taxon>Xenopsylla</taxon>
    </lineage>
</organism>
<dbReference type="GO" id="GO:0016020">
    <property type="term" value="C:membrane"/>
    <property type="evidence" value="ECO:0007669"/>
    <property type="project" value="UniProtKB-SubCell"/>
</dbReference>
<keyword evidence="5 6" id="KW-0472">Membrane</keyword>
<comment type="similarity">
    <text evidence="2">Belongs to the PER33/POM33 family.</text>
</comment>
<feature type="transmembrane region" description="Helical" evidence="6">
    <location>
        <begin position="98"/>
        <end position="124"/>
    </location>
</feature>
<feature type="transmembrane region" description="Helical" evidence="6">
    <location>
        <begin position="30"/>
        <end position="51"/>
    </location>
</feature>
<accession>A0A6M2DR12</accession>
<protein>
    <submittedName>
        <fullName evidence="7">Putative conserved plasma membrane protein</fullName>
    </submittedName>
</protein>
<evidence type="ECO:0000313" key="7">
    <source>
        <dbReference type="EMBL" id="NOV48626.1"/>
    </source>
</evidence>
<reference evidence="7" key="1">
    <citation type="submission" date="2020-03" db="EMBL/GenBank/DDBJ databases">
        <title>Transcriptomic Profiling of the Digestive Tract of the Rat Flea, Xenopsylla cheopis, Following Blood Feeding and Infection with Yersinia pestis.</title>
        <authorList>
            <person name="Bland D.M."/>
            <person name="Martens C.A."/>
            <person name="Virtaneva K."/>
            <person name="Kanakabandi K."/>
            <person name="Long D."/>
            <person name="Rosenke R."/>
            <person name="Saturday G.A."/>
            <person name="Hoyt F.H."/>
            <person name="Bruno D.P."/>
            <person name="Ribeiro J.M.C."/>
            <person name="Hinnebusch J."/>
        </authorList>
    </citation>
    <scope>NUCLEOTIDE SEQUENCE</scope>
</reference>
<evidence type="ECO:0000256" key="1">
    <source>
        <dbReference type="ARBA" id="ARBA00004141"/>
    </source>
</evidence>
<evidence type="ECO:0000256" key="6">
    <source>
        <dbReference type="SAM" id="Phobius"/>
    </source>
</evidence>
<proteinExistence type="inferred from homology"/>
<evidence type="ECO:0000256" key="2">
    <source>
        <dbReference type="ARBA" id="ARBA00007322"/>
    </source>
</evidence>
<keyword evidence="4 6" id="KW-1133">Transmembrane helix</keyword>
<feature type="transmembrane region" description="Helical" evidence="6">
    <location>
        <begin position="170"/>
        <end position="194"/>
    </location>
</feature>
<dbReference type="AlphaFoldDB" id="A0A6M2DR12"/>
<evidence type="ECO:0000256" key="3">
    <source>
        <dbReference type="ARBA" id="ARBA00022692"/>
    </source>
</evidence>
<dbReference type="EMBL" id="GIIL01004900">
    <property type="protein sequence ID" value="NOV48626.1"/>
    <property type="molecule type" value="Transcribed_RNA"/>
</dbReference>
<dbReference type="GO" id="GO:0071786">
    <property type="term" value="P:endoplasmic reticulum tubular network organization"/>
    <property type="evidence" value="ECO:0007669"/>
    <property type="project" value="TreeGrafter"/>
</dbReference>
<dbReference type="Pfam" id="PF03661">
    <property type="entry name" value="TMEM33_Pom33"/>
    <property type="match status" value="1"/>
</dbReference>
<dbReference type="GO" id="GO:0061024">
    <property type="term" value="P:membrane organization"/>
    <property type="evidence" value="ECO:0007669"/>
    <property type="project" value="TreeGrafter"/>
</dbReference>
<name>A0A6M2DR12_XENCH</name>
<dbReference type="InterPro" id="IPR051645">
    <property type="entry name" value="PER33/POM33_regulator"/>
</dbReference>
<evidence type="ECO:0000256" key="4">
    <source>
        <dbReference type="ARBA" id="ARBA00022989"/>
    </source>
</evidence>
<dbReference type="InterPro" id="IPR005344">
    <property type="entry name" value="TMEM33/Pom33"/>
</dbReference>
<dbReference type="GO" id="GO:0005783">
    <property type="term" value="C:endoplasmic reticulum"/>
    <property type="evidence" value="ECO:0007669"/>
    <property type="project" value="TreeGrafter"/>
</dbReference>
<evidence type="ECO:0000256" key="5">
    <source>
        <dbReference type="ARBA" id="ARBA00023136"/>
    </source>
</evidence>
<dbReference type="PANTHER" id="PTHR12703">
    <property type="entry name" value="TRANSMEMBRANE PROTEIN 33"/>
    <property type="match status" value="1"/>
</dbReference>
<comment type="subcellular location">
    <subcellularLocation>
        <location evidence="1">Membrane</location>
        <topology evidence="1">Multi-pass membrane protein</topology>
    </subcellularLocation>
</comment>
<dbReference type="PANTHER" id="PTHR12703:SF4">
    <property type="entry name" value="TRANSMEMBRANE PROTEIN 33"/>
    <property type="match status" value="1"/>
</dbReference>
<keyword evidence="3 6" id="KW-0812">Transmembrane</keyword>